<evidence type="ECO:0000256" key="4">
    <source>
        <dbReference type="ARBA" id="ARBA00022989"/>
    </source>
</evidence>
<keyword evidence="3 6" id="KW-0812">Transmembrane</keyword>
<keyword evidence="4 6" id="KW-1133">Transmembrane helix</keyword>
<reference evidence="7 8" key="1">
    <citation type="submission" date="2018-06" db="EMBL/GenBank/DDBJ databases">
        <authorList>
            <consortium name="Pathogen Informatics"/>
            <person name="Doyle S."/>
        </authorList>
    </citation>
    <scope>NUCLEOTIDE SEQUENCE [LARGE SCALE GENOMIC DNA]</scope>
    <source>
        <strain evidence="7 8">NCTC13229</strain>
    </source>
</reference>
<evidence type="ECO:0000256" key="6">
    <source>
        <dbReference type="SAM" id="Phobius"/>
    </source>
</evidence>
<accession>A0AB38FH00</accession>
<comment type="subcellular location">
    <subcellularLocation>
        <location evidence="1">Cell membrane</location>
        <topology evidence="1">Multi-pass membrane protein</topology>
    </subcellularLocation>
</comment>
<dbReference type="GO" id="GO:0005886">
    <property type="term" value="C:plasma membrane"/>
    <property type="evidence" value="ECO:0007669"/>
    <property type="project" value="UniProtKB-SubCell"/>
</dbReference>
<feature type="transmembrane region" description="Helical" evidence="6">
    <location>
        <begin position="338"/>
        <end position="359"/>
    </location>
</feature>
<sequence length="413" mass="43839">MARLVSNRMRELALYSAVPLAGFITAPLLGRALGPDGRGQLAIVLAISALAVSIGRMGQPECLSSDLREGVAHFRLIRARILLGSSVFAALIAYFSMRVLNVPNIVSIVVCVWIPFLAFGEIWRIERVSESDTNRVAVGFSGGAVSRALAIAGLFLAGALTTVSGAIVSQSSAFLSFIALRRKARNSGAVAYRGPIFPRIKEALPIVLFMIMTAMLFRIDILALGVGSSDAQVGLYSAAVGLSEASLIVSTMFKTRMQAALYSVTIRRTLAREILFLAAISVLLLVGGMAASDLLIKLLYGEQFSGSAQILKILLFAAVGQMYIDCGQGVLSVLGRRWTMFWSSLVGALVAIGTLGLWVPDHGGVGAAASSMVAYAVVAGLVWLSIARDLGVRPSSRSVKGGRHRVRKQVRVS</sequence>
<dbReference type="RefSeq" id="WP_112300865.1">
    <property type="nucleotide sequence ID" value="NZ_QTTP01000001.1"/>
</dbReference>
<proteinExistence type="predicted"/>
<keyword evidence="5 6" id="KW-0472">Membrane</keyword>
<name>A0AB38FH00_RHOWR</name>
<dbReference type="InterPro" id="IPR050833">
    <property type="entry name" value="Poly_Biosynth_Transport"/>
</dbReference>
<evidence type="ECO:0000256" key="5">
    <source>
        <dbReference type="ARBA" id="ARBA00023136"/>
    </source>
</evidence>
<feature type="transmembrane region" description="Helical" evidence="6">
    <location>
        <begin position="12"/>
        <end position="33"/>
    </location>
</feature>
<organism evidence="7 8">
    <name type="scientific">Rhodococcus wratislaviensis</name>
    <name type="common">Tsukamurella wratislaviensis</name>
    <dbReference type="NCBI Taxonomy" id="44752"/>
    <lineage>
        <taxon>Bacteria</taxon>
        <taxon>Bacillati</taxon>
        <taxon>Actinomycetota</taxon>
        <taxon>Actinomycetes</taxon>
        <taxon>Mycobacteriales</taxon>
        <taxon>Nocardiaceae</taxon>
        <taxon>Rhodococcus</taxon>
    </lineage>
</organism>
<dbReference type="PANTHER" id="PTHR30250:SF11">
    <property type="entry name" value="O-ANTIGEN TRANSPORTER-RELATED"/>
    <property type="match status" value="1"/>
</dbReference>
<evidence type="ECO:0000313" key="8">
    <source>
        <dbReference type="Proteomes" id="UP000251211"/>
    </source>
</evidence>
<evidence type="ECO:0000256" key="1">
    <source>
        <dbReference type="ARBA" id="ARBA00004651"/>
    </source>
</evidence>
<feature type="transmembrane region" description="Helical" evidence="6">
    <location>
        <begin position="163"/>
        <end position="182"/>
    </location>
</feature>
<feature type="transmembrane region" description="Helical" evidence="6">
    <location>
        <begin position="308"/>
        <end position="326"/>
    </location>
</feature>
<evidence type="ECO:0000256" key="2">
    <source>
        <dbReference type="ARBA" id="ARBA00022475"/>
    </source>
</evidence>
<dbReference type="PANTHER" id="PTHR30250">
    <property type="entry name" value="PST FAMILY PREDICTED COLANIC ACID TRANSPORTER"/>
    <property type="match status" value="1"/>
</dbReference>
<comment type="caution">
    <text evidence="7">The sequence shown here is derived from an EMBL/GenBank/DDBJ whole genome shotgun (WGS) entry which is preliminary data.</text>
</comment>
<feature type="transmembrane region" description="Helical" evidence="6">
    <location>
        <begin position="136"/>
        <end position="157"/>
    </location>
</feature>
<keyword evidence="2" id="KW-1003">Cell membrane</keyword>
<feature type="transmembrane region" description="Helical" evidence="6">
    <location>
        <begin position="39"/>
        <end position="58"/>
    </location>
</feature>
<feature type="transmembrane region" description="Helical" evidence="6">
    <location>
        <begin position="365"/>
        <end position="387"/>
    </location>
</feature>
<evidence type="ECO:0000256" key="3">
    <source>
        <dbReference type="ARBA" id="ARBA00022692"/>
    </source>
</evidence>
<dbReference type="Proteomes" id="UP000251211">
    <property type="component" value="Unassembled WGS sequence"/>
</dbReference>
<dbReference type="Pfam" id="PF01943">
    <property type="entry name" value="Polysacc_synt"/>
    <property type="match status" value="1"/>
</dbReference>
<dbReference type="InterPro" id="IPR002797">
    <property type="entry name" value="Polysacc_synth"/>
</dbReference>
<feature type="transmembrane region" description="Helical" evidence="6">
    <location>
        <begin position="105"/>
        <end position="124"/>
    </location>
</feature>
<evidence type="ECO:0000313" key="7">
    <source>
        <dbReference type="EMBL" id="SPZ40847.1"/>
    </source>
</evidence>
<feature type="transmembrane region" description="Helical" evidence="6">
    <location>
        <begin position="274"/>
        <end position="296"/>
    </location>
</feature>
<dbReference type="AlphaFoldDB" id="A0AB38FH00"/>
<feature type="transmembrane region" description="Helical" evidence="6">
    <location>
        <begin position="79"/>
        <end position="99"/>
    </location>
</feature>
<feature type="transmembrane region" description="Helical" evidence="6">
    <location>
        <begin position="203"/>
        <end position="227"/>
    </location>
</feature>
<dbReference type="EMBL" id="UAUI01000020">
    <property type="protein sequence ID" value="SPZ40847.1"/>
    <property type="molecule type" value="Genomic_DNA"/>
</dbReference>
<gene>
    <name evidence="7" type="ORF">NCTC13229_04345</name>
</gene>
<protein>
    <submittedName>
        <fullName evidence="7">Polysaccharide biosynthesis protein</fullName>
    </submittedName>
</protein>
<feature type="transmembrane region" description="Helical" evidence="6">
    <location>
        <begin position="233"/>
        <end position="253"/>
    </location>
</feature>